<feature type="domain" description="G-protein coupled receptors family 1 profile" evidence="11">
    <location>
        <begin position="24"/>
        <end position="149"/>
    </location>
</feature>
<accession>A0A9W9YGU3</accession>
<dbReference type="AlphaFoldDB" id="A0A9W9YGU3"/>
<sequence>MKENASRWVELVIEVTIFIIGLLGNIFVLITVHKRNNSKTIHGIFVTCLAIADLVLLCFDSPVSILDKFNISSEAFNCRVHLTVVTTGYNAGLFTITSMAVHRCHIVTHPWRPKLKRRGAIIWVSLIWLAAFILVIPLIVVRKVTENGL</sequence>
<organism evidence="12 13">
    <name type="scientific">Desmophyllum pertusum</name>
    <dbReference type="NCBI Taxonomy" id="174260"/>
    <lineage>
        <taxon>Eukaryota</taxon>
        <taxon>Metazoa</taxon>
        <taxon>Cnidaria</taxon>
        <taxon>Anthozoa</taxon>
        <taxon>Hexacorallia</taxon>
        <taxon>Scleractinia</taxon>
        <taxon>Caryophylliina</taxon>
        <taxon>Caryophylliidae</taxon>
        <taxon>Desmophyllum</taxon>
    </lineage>
</organism>
<dbReference type="GO" id="GO:0007218">
    <property type="term" value="P:neuropeptide signaling pathway"/>
    <property type="evidence" value="ECO:0007669"/>
    <property type="project" value="TreeGrafter"/>
</dbReference>
<comment type="similarity">
    <text evidence="9">Belongs to the G-protein coupled receptor 1 family.</text>
</comment>
<keyword evidence="5 9" id="KW-0297">G-protein coupled receptor</keyword>
<gene>
    <name evidence="12" type="ORF">OS493_003173</name>
</gene>
<comment type="subcellular location">
    <subcellularLocation>
        <location evidence="1">Cell membrane</location>
        <topology evidence="1">Multi-pass membrane protein</topology>
    </subcellularLocation>
</comment>
<keyword evidence="13" id="KW-1185">Reference proteome</keyword>
<reference evidence="12" key="1">
    <citation type="submission" date="2023-01" db="EMBL/GenBank/DDBJ databases">
        <title>Genome assembly of the deep-sea coral Lophelia pertusa.</title>
        <authorList>
            <person name="Herrera S."/>
            <person name="Cordes E."/>
        </authorList>
    </citation>
    <scope>NUCLEOTIDE SEQUENCE</scope>
    <source>
        <strain evidence="12">USNM1676648</strain>
        <tissue evidence="12">Polyp</tissue>
    </source>
</reference>
<dbReference type="GO" id="GO:0042923">
    <property type="term" value="F:neuropeptide binding"/>
    <property type="evidence" value="ECO:0007669"/>
    <property type="project" value="TreeGrafter"/>
</dbReference>
<evidence type="ECO:0000256" key="6">
    <source>
        <dbReference type="ARBA" id="ARBA00023136"/>
    </source>
</evidence>
<evidence type="ECO:0000259" key="11">
    <source>
        <dbReference type="PROSITE" id="PS50262"/>
    </source>
</evidence>
<keyword evidence="4 10" id="KW-1133">Transmembrane helix</keyword>
<dbReference type="Pfam" id="PF00001">
    <property type="entry name" value="7tm_1"/>
    <property type="match status" value="1"/>
</dbReference>
<name>A0A9W9YGU3_9CNID</name>
<keyword evidence="7 9" id="KW-0675">Receptor</keyword>
<proteinExistence type="inferred from homology"/>
<protein>
    <recommendedName>
        <fullName evidence="11">G-protein coupled receptors family 1 profile domain-containing protein</fullName>
    </recommendedName>
</protein>
<evidence type="ECO:0000256" key="10">
    <source>
        <dbReference type="SAM" id="Phobius"/>
    </source>
</evidence>
<dbReference type="GO" id="GO:0004930">
    <property type="term" value="F:G protein-coupled receptor activity"/>
    <property type="evidence" value="ECO:0007669"/>
    <property type="project" value="UniProtKB-KW"/>
</dbReference>
<evidence type="ECO:0000256" key="7">
    <source>
        <dbReference type="ARBA" id="ARBA00023170"/>
    </source>
</evidence>
<dbReference type="GO" id="GO:0043005">
    <property type="term" value="C:neuron projection"/>
    <property type="evidence" value="ECO:0007669"/>
    <property type="project" value="TreeGrafter"/>
</dbReference>
<dbReference type="CDD" id="cd00637">
    <property type="entry name" value="7tm_classA_rhodopsin-like"/>
    <property type="match status" value="1"/>
</dbReference>
<dbReference type="Proteomes" id="UP001163046">
    <property type="component" value="Unassembled WGS sequence"/>
</dbReference>
<dbReference type="GO" id="GO:0005886">
    <property type="term" value="C:plasma membrane"/>
    <property type="evidence" value="ECO:0007669"/>
    <property type="project" value="UniProtKB-SubCell"/>
</dbReference>
<evidence type="ECO:0000313" key="12">
    <source>
        <dbReference type="EMBL" id="KAJ7340425.1"/>
    </source>
</evidence>
<keyword evidence="6 10" id="KW-0472">Membrane</keyword>
<evidence type="ECO:0000256" key="4">
    <source>
        <dbReference type="ARBA" id="ARBA00022989"/>
    </source>
</evidence>
<dbReference type="PRINTS" id="PR00237">
    <property type="entry name" value="GPCRRHODOPSN"/>
</dbReference>
<dbReference type="SUPFAM" id="SSF81321">
    <property type="entry name" value="Family A G protein-coupled receptor-like"/>
    <property type="match status" value="1"/>
</dbReference>
<evidence type="ECO:0000256" key="9">
    <source>
        <dbReference type="RuleBase" id="RU000688"/>
    </source>
</evidence>
<dbReference type="PANTHER" id="PTHR24229">
    <property type="entry name" value="NEUROPEPTIDES RECEPTOR"/>
    <property type="match status" value="1"/>
</dbReference>
<evidence type="ECO:0000256" key="5">
    <source>
        <dbReference type="ARBA" id="ARBA00023040"/>
    </source>
</evidence>
<evidence type="ECO:0000313" key="13">
    <source>
        <dbReference type="Proteomes" id="UP001163046"/>
    </source>
</evidence>
<dbReference type="OrthoDB" id="5975505at2759"/>
<dbReference type="PROSITE" id="PS50262">
    <property type="entry name" value="G_PROTEIN_RECEP_F1_2"/>
    <property type="match status" value="1"/>
</dbReference>
<feature type="transmembrane region" description="Helical" evidence="10">
    <location>
        <begin position="80"/>
        <end position="101"/>
    </location>
</feature>
<dbReference type="EMBL" id="MU827778">
    <property type="protein sequence ID" value="KAJ7340425.1"/>
    <property type="molecule type" value="Genomic_DNA"/>
</dbReference>
<dbReference type="PANTHER" id="PTHR24229:SF40">
    <property type="entry name" value="ALLATOSTATIN C RECEPTOR 1-RELATED"/>
    <property type="match status" value="1"/>
</dbReference>
<evidence type="ECO:0000256" key="1">
    <source>
        <dbReference type="ARBA" id="ARBA00004651"/>
    </source>
</evidence>
<keyword evidence="8 9" id="KW-0807">Transducer</keyword>
<feature type="transmembrane region" description="Helical" evidence="10">
    <location>
        <begin position="121"/>
        <end position="141"/>
    </location>
</feature>
<evidence type="ECO:0000256" key="3">
    <source>
        <dbReference type="ARBA" id="ARBA00022692"/>
    </source>
</evidence>
<keyword evidence="3 9" id="KW-0812">Transmembrane</keyword>
<dbReference type="InterPro" id="IPR017452">
    <property type="entry name" value="GPCR_Rhodpsn_7TM"/>
</dbReference>
<dbReference type="Gene3D" id="1.20.1070.10">
    <property type="entry name" value="Rhodopsin 7-helix transmembrane proteins"/>
    <property type="match status" value="1"/>
</dbReference>
<dbReference type="PROSITE" id="PS00237">
    <property type="entry name" value="G_PROTEIN_RECEP_F1_1"/>
    <property type="match status" value="1"/>
</dbReference>
<feature type="transmembrane region" description="Helical" evidence="10">
    <location>
        <begin position="44"/>
        <end position="65"/>
    </location>
</feature>
<evidence type="ECO:0000256" key="2">
    <source>
        <dbReference type="ARBA" id="ARBA00022475"/>
    </source>
</evidence>
<feature type="transmembrane region" description="Helical" evidence="10">
    <location>
        <begin position="12"/>
        <end position="32"/>
    </location>
</feature>
<evidence type="ECO:0000256" key="8">
    <source>
        <dbReference type="ARBA" id="ARBA00023224"/>
    </source>
</evidence>
<keyword evidence="2" id="KW-1003">Cell membrane</keyword>
<dbReference type="InterPro" id="IPR000276">
    <property type="entry name" value="GPCR_Rhodpsn"/>
</dbReference>
<comment type="caution">
    <text evidence="12">The sequence shown here is derived from an EMBL/GenBank/DDBJ whole genome shotgun (WGS) entry which is preliminary data.</text>
</comment>